<name>A0A0G0YWW1_9BACT</name>
<dbReference type="Proteomes" id="UP000034493">
    <property type="component" value="Unassembled WGS sequence"/>
</dbReference>
<organism evidence="1 2">
    <name type="scientific">Candidatus Curtissbacteria bacterium GW2011_GWA2_41_24</name>
    <dbReference type="NCBI Taxonomy" id="1618411"/>
    <lineage>
        <taxon>Bacteria</taxon>
        <taxon>Candidatus Curtissiibacteriota</taxon>
    </lineage>
</organism>
<dbReference type="AlphaFoldDB" id="A0A0G0YWW1"/>
<sequence length="286" mass="32179">MTERIDVGIQNQGLEENFPFGITYRAIAVLKSREANAIFANIFNSSEFLDTFGWLKGLLSFDNKGGFTSHHRSALAAHLFEQFAYFLVKSRIREIPIADNTDSNVGLKVLSPTETIELLNIAYPYSPEILTHMGLSQSKGRIKNPDGVVVGLQGGNTVLVGFCEYTLQYDSPGDLPRRKFRQIKKLESGDLIREILANDESQWVIGEFIHSIRPDLPPRLVGKPKDCILIFVRPKKVDDIDDVDQRIIGNRVHVYTPFIREQFYLVIDSLIADTLAKVAEQPVSAD</sequence>
<proteinExistence type="predicted"/>
<accession>A0A0G0YWW1</accession>
<dbReference type="PATRIC" id="fig|1618411.3.peg.204"/>
<comment type="caution">
    <text evidence="1">The sequence shown here is derived from an EMBL/GenBank/DDBJ whole genome shotgun (WGS) entry which is preliminary data.</text>
</comment>
<reference evidence="1 2" key="1">
    <citation type="journal article" date="2015" name="Nature">
        <title>rRNA introns, odd ribosomes, and small enigmatic genomes across a large radiation of phyla.</title>
        <authorList>
            <person name="Brown C.T."/>
            <person name="Hug L.A."/>
            <person name="Thomas B.C."/>
            <person name="Sharon I."/>
            <person name="Castelle C.J."/>
            <person name="Singh A."/>
            <person name="Wilkins M.J."/>
            <person name="Williams K.H."/>
            <person name="Banfield J.F."/>
        </authorList>
    </citation>
    <scope>NUCLEOTIDE SEQUENCE [LARGE SCALE GENOMIC DNA]</scope>
</reference>
<dbReference type="EMBL" id="LCBC01000002">
    <property type="protein sequence ID" value="KKS04968.1"/>
    <property type="molecule type" value="Genomic_DNA"/>
</dbReference>
<evidence type="ECO:0000313" key="1">
    <source>
        <dbReference type="EMBL" id="KKS04968.1"/>
    </source>
</evidence>
<gene>
    <name evidence="1" type="ORF">UU56_C0002G0108</name>
</gene>
<evidence type="ECO:0000313" key="2">
    <source>
        <dbReference type="Proteomes" id="UP000034493"/>
    </source>
</evidence>
<protein>
    <submittedName>
        <fullName evidence="1">Uncharacterized protein</fullName>
    </submittedName>
</protein>